<keyword evidence="7 8" id="KW-0472">Membrane</keyword>
<comment type="subcellular location">
    <subcellularLocation>
        <location evidence="1 8">Endoplasmic reticulum membrane</location>
        <topology evidence="1 8">Multi-pass membrane protein</topology>
    </subcellularLocation>
</comment>
<reference evidence="9" key="1">
    <citation type="journal article" date="2023" name="Insect Mol. Biol.">
        <title>Genome sequencing provides insights into the evolution of gene families encoding plant cell wall-degrading enzymes in longhorned beetles.</title>
        <authorList>
            <person name="Shin N.R."/>
            <person name="Okamura Y."/>
            <person name="Kirsch R."/>
            <person name="Pauchet Y."/>
        </authorList>
    </citation>
    <scope>NUCLEOTIDE SEQUENCE</scope>
    <source>
        <strain evidence="9">MMC_N1</strain>
    </source>
</reference>
<feature type="transmembrane region" description="Helical" evidence="8">
    <location>
        <begin position="246"/>
        <end position="271"/>
    </location>
</feature>
<feature type="transmembrane region" description="Helical" evidence="8">
    <location>
        <begin position="100"/>
        <end position="122"/>
    </location>
</feature>
<evidence type="ECO:0000313" key="10">
    <source>
        <dbReference type="Proteomes" id="UP001162164"/>
    </source>
</evidence>
<name>A0ABQ9K4Y5_9CUCU</name>
<feature type="transmembrane region" description="Helical" evidence="8">
    <location>
        <begin position="283"/>
        <end position="299"/>
    </location>
</feature>
<evidence type="ECO:0000256" key="4">
    <source>
        <dbReference type="ARBA" id="ARBA00022692"/>
    </source>
</evidence>
<gene>
    <name evidence="9" type="ORF">NQ317_015163</name>
</gene>
<comment type="similarity">
    <text evidence="8">Belongs to the glycosyltransferase 22 family.</text>
</comment>
<sequence length="492" mass="56301">MKNLDAFLILLAVRLASVFIVQTSFVPDEYWQSLEVAHNIVFKYGYLTWEWSKGIRSYIPPLVVAAFYKILQIIGLDTVTNLIYGPRILQAFLSSYSDLCFYKWSGCTKWGVFYIATSWFWFYTGSRTLINTLECALTTIALSKYPWPGSAADDKSTFIWIVALIFVIRPTSALVWVPLVIYHLAVNKESPLDTIVNRYVPIGASVLFLSILLDSLVHGYFVVTVYEFLKFNILEDVASFYGVQPWYWYLSAGLPAVLGIGMVPFVLVTIVVVKNRQIHQNELVILGTVVFSVLVYSCLPHKEFRFLLPILPLILHVSSRYLSAWSRKANSLHIWIAAIVILIGNAVPAWYFSVVHQRGTLDVMYPLREIALENPKNTSLLFLMPCHSTPLYSYLHVNVTTRFLTCTPNLSKVSGYVDEADMFYRNPSRWWQQNYSPTGGWPSHIISFDSLVPSISDILSRYKLTHQIYHTSIPESTRVGRYVLVHERIDIL</sequence>
<organism evidence="9 10">
    <name type="scientific">Molorchus minor</name>
    <dbReference type="NCBI Taxonomy" id="1323400"/>
    <lineage>
        <taxon>Eukaryota</taxon>
        <taxon>Metazoa</taxon>
        <taxon>Ecdysozoa</taxon>
        <taxon>Arthropoda</taxon>
        <taxon>Hexapoda</taxon>
        <taxon>Insecta</taxon>
        <taxon>Pterygota</taxon>
        <taxon>Neoptera</taxon>
        <taxon>Endopterygota</taxon>
        <taxon>Coleoptera</taxon>
        <taxon>Polyphaga</taxon>
        <taxon>Cucujiformia</taxon>
        <taxon>Chrysomeloidea</taxon>
        <taxon>Cerambycidae</taxon>
        <taxon>Lamiinae</taxon>
        <taxon>Monochamini</taxon>
        <taxon>Molorchus</taxon>
    </lineage>
</organism>
<accession>A0ABQ9K4Y5</accession>
<evidence type="ECO:0000313" key="9">
    <source>
        <dbReference type="EMBL" id="KAJ8985666.1"/>
    </source>
</evidence>
<feature type="transmembrane region" description="Helical" evidence="8">
    <location>
        <begin position="58"/>
        <end position="79"/>
    </location>
</feature>
<evidence type="ECO:0000256" key="1">
    <source>
        <dbReference type="ARBA" id="ARBA00004477"/>
    </source>
</evidence>
<evidence type="ECO:0000256" key="5">
    <source>
        <dbReference type="ARBA" id="ARBA00022824"/>
    </source>
</evidence>
<feature type="transmembrane region" description="Helical" evidence="8">
    <location>
        <begin position="334"/>
        <end position="352"/>
    </location>
</feature>
<keyword evidence="4 8" id="KW-0812">Transmembrane</keyword>
<keyword evidence="6 8" id="KW-1133">Transmembrane helix</keyword>
<dbReference type="PANTHER" id="PTHR22760:SF4">
    <property type="entry name" value="GPI MANNOSYLTRANSFERASE 3"/>
    <property type="match status" value="1"/>
</dbReference>
<evidence type="ECO:0000256" key="6">
    <source>
        <dbReference type="ARBA" id="ARBA00022989"/>
    </source>
</evidence>
<evidence type="ECO:0000256" key="3">
    <source>
        <dbReference type="ARBA" id="ARBA00022679"/>
    </source>
</evidence>
<evidence type="ECO:0000256" key="8">
    <source>
        <dbReference type="RuleBase" id="RU363075"/>
    </source>
</evidence>
<dbReference type="Pfam" id="PF03901">
    <property type="entry name" value="Glyco_transf_22"/>
    <property type="match status" value="1"/>
</dbReference>
<feature type="transmembrane region" description="Helical" evidence="8">
    <location>
        <begin position="158"/>
        <end position="185"/>
    </location>
</feature>
<evidence type="ECO:0000256" key="2">
    <source>
        <dbReference type="ARBA" id="ARBA00022676"/>
    </source>
</evidence>
<keyword evidence="5 8" id="KW-0256">Endoplasmic reticulum</keyword>
<protein>
    <recommendedName>
        <fullName evidence="8">Mannosyltransferase</fullName>
        <ecNumber evidence="8">2.4.1.-</ecNumber>
    </recommendedName>
</protein>
<keyword evidence="3" id="KW-0808">Transferase</keyword>
<feature type="transmembrane region" description="Helical" evidence="8">
    <location>
        <begin position="206"/>
        <end position="226"/>
    </location>
</feature>
<dbReference type="Proteomes" id="UP001162164">
    <property type="component" value="Unassembled WGS sequence"/>
</dbReference>
<evidence type="ECO:0000256" key="7">
    <source>
        <dbReference type="ARBA" id="ARBA00023136"/>
    </source>
</evidence>
<keyword evidence="2 8" id="KW-0328">Glycosyltransferase</keyword>
<comment type="caution">
    <text evidence="9">The sequence shown here is derived from an EMBL/GenBank/DDBJ whole genome shotgun (WGS) entry which is preliminary data.</text>
</comment>
<dbReference type="EC" id="2.4.1.-" evidence="8"/>
<dbReference type="InterPro" id="IPR005599">
    <property type="entry name" value="GPI_mannosylTrfase"/>
</dbReference>
<keyword evidence="10" id="KW-1185">Reference proteome</keyword>
<dbReference type="EMBL" id="JAPWTJ010000010">
    <property type="protein sequence ID" value="KAJ8985666.1"/>
    <property type="molecule type" value="Genomic_DNA"/>
</dbReference>
<proteinExistence type="inferred from homology"/>
<feature type="transmembrane region" description="Helical" evidence="8">
    <location>
        <begin position="7"/>
        <end position="25"/>
    </location>
</feature>
<dbReference type="PANTHER" id="PTHR22760">
    <property type="entry name" value="GLYCOSYLTRANSFERASE"/>
    <property type="match status" value="1"/>
</dbReference>